<dbReference type="EMBL" id="LYPA01000041">
    <property type="protein sequence ID" value="OBR67019.1"/>
    <property type="molecule type" value="Genomic_DNA"/>
</dbReference>
<evidence type="ECO:0008006" key="3">
    <source>
        <dbReference type="Google" id="ProtNLM"/>
    </source>
</evidence>
<organism evidence="1 2">
    <name type="scientific">Paenibacillus oryzae</name>
    <dbReference type="NCBI Taxonomy" id="1844972"/>
    <lineage>
        <taxon>Bacteria</taxon>
        <taxon>Bacillati</taxon>
        <taxon>Bacillota</taxon>
        <taxon>Bacilli</taxon>
        <taxon>Bacillales</taxon>
        <taxon>Paenibacillaceae</taxon>
        <taxon>Paenibacillus</taxon>
    </lineage>
</organism>
<dbReference type="Proteomes" id="UP000092024">
    <property type="component" value="Unassembled WGS sequence"/>
</dbReference>
<reference evidence="1 2" key="1">
    <citation type="submission" date="2016-05" db="EMBL/GenBank/DDBJ databases">
        <title>Paenibacillus oryzae. sp. nov., isolated from the rice root.</title>
        <authorList>
            <person name="Zhang J."/>
            <person name="Zhang X."/>
        </authorList>
    </citation>
    <scope>NUCLEOTIDE SEQUENCE [LARGE SCALE GENOMIC DNA]</scope>
    <source>
        <strain evidence="1 2">1DrF-4</strain>
    </source>
</reference>
<keyword evidence="2" id="KW-1185">Reference proteome</keyword>
<evidence type="ECO:0000313" key="1">
    <source>
        <dbReference type="EMBL" id="OBR67019.1"/>
    </source>
</evidence>
<dbReference type="AlphaFoldDB" id="A0A1A5YN39"/>
<proteinExistence type="predicted"/>
<evidence type="ECO:0000313" key="2">
    <source>
        <dbReference type="Proteomes" id="UP000092024"/>
    </source>
</evidence>
<dbReference type="RefSeq" id="WP_068680883.1">
    <property type="nucleotide sequence ID" value="NZ_LYPA01000041.1"/>
</dbReference>
<protein>
    <recommendedName>
        <fullName evidence="3">Inhibitor of sigma-G Gin</fullName>
    </recommendedName>
</protein>
<gene>
    <name evidence="1" type="ORF">A7K91_19710</name>
</gene>
<comment type="caution">
    <text evidence="1">The sequence shown here is derived from an EMBL/GenBank/DDBJ whole genome shotgun (WGS) entry which is preliminary data.</text>
</comment>
<name>A0A1A5YN39_9BACL</name>
<sequence>MSSARTCRKCSVPLMPDDVAIYLKLISRIDQQFICIDCLGEKLNCGREPIEKLIAYYRQSGKCFLFR</sequence>
<accession>A0A1A5YN39</accession>
<dbReference type="OrthoDB" id="2625437at2"/>